<organism evidence="2 3">
    <name type="scientific">Christiangramia aestuarii</name>
    <dbReference type="NCBI Taxonomy" id="1028746"/>
    <lineage>
        <taxon>Bacteria</taxon>
        <taxon>Pseudomonadati</taxon>
        <taxon>Bacteroidota</taxon>
        <taxon>Flavobacteriia</taxon>
        <taxon>Flavobacteriales</taxon>
        <taxon>Flavobacteriaceae</taxon>
        <taxon>Christiangramia</taxon>
    </lineage>
</organism>
<dbReference type="OrthoDB" id="9806575at2"/>
<sequence length="134" mass="14758">MIDIVIGILATFGALFVLFAAIGVVRMPDTYLRISVTTKAATLGVGLVLMSTTVYFSNTDVTSQAFVIILFLFLTAPVSAHLIGRASYFIGVKLWDKSVMDDLRGKYQKNTHVLKSIVDDTPEDNVDHTKMKDK</sequence>
<dbReference type="AlphaFoldDB" id="A0A7K1LNN0"/>
<comment type="caution">
    <text evidence="2">The sequence shown here is derived from an EMBL/GenBank/DDBJ whole genome shotgun (WGS) entry which is preliminary data.</text>
</comment>
<dbReference type="GO" id="GO:0015385">
    <property type="term" value="F:sodium:proton antiporter activity"/>
    <property type="evidence" value="ECO:0007669"/>
    <property type="project" value="TreeGrafter"/>
</dbReference>
<name>A0A7K1LNN0_9FLAO</name>
<keyword evidence="1" id="KW-0472">Membrane</keyword>
<proteinExistence type="predicted"/>
<feature type="transmembrane region" description="Helical" evidence="1">
    <location>
        <begin position="37"/>
        <end position="57"/>
    </location>
</feature>
<keyword evidence="1" id="KW-0812">Transmembrane</keyword>
<keyword evidence="1" id="KW-1133">Transmembrane helix</keyword>
<reference evidence="2 3" key="1">
    <citation type="submission" date="2019-07" db="EMBL/GenBank/DDBJ databases">
        <title>Gramella aestuarii sp. nov., isolated from a tidal flat, and emended description of Gramella echinicola.</title>
        <authorList>
            <person name="Liu L."/>
        </authorList>
    </citation>
    <scope>NUCLEOTIDE SEQUENCE [LARGE SCALE GENOMIC DNA]</scope>
    <source>
        <strain evidence="2 3">BS12</strain>
    </source>
</reference>
<evidence type="ECO:0000313" key="2">
    <source>
        <dbReference type="EMBL" id="MUP42396.1"/>
    </source>
</evidence>
<dbReference type="Proteomes" id="UP000460416">
    <property type="component" value="Unassembled WGS sequence"/>
</dbReference>
<dbReference type="EMBL" id="VJVW01000002">
    <property type="protein sequence ID" value="MUP42396.1"/>
    <property type="molecule type" value="Genomic_DNA"/>
</dbReference>
<evidence type="ECO:0000313" key="3">
    <source>
        <dbReference type="Proteomes" id="UP000460416"/>
    </source>
</evidence>
<accession>A0A7K1LNN0</accession>
<dbReference type="Pfam" id="PF03334">
    <property type="entry name" value="PhaG_MnhG_YufB"/>
    <property type="match status" value="1"/>
</dbReference>
<dbReference type="PANTHER" id="PTHR34703">
    <property type="entry name" value="ANTIPORTER SUBUNIT MNHG2-RELATED"/>
    <property type="match status" value="1"/>
</dbReference>
<keyword evidence="3" id="KW-1185">Reference proteome</keyword>
<evidence type="ECO:0000256" key="1">
    <source>
        <dbReference type="SAM" id="Phobius"/>
    </source>
</evidence>
<dbReference type="PANTHER" id="PTHR34703:SF1">
    <property type="entry name" value="ANTIPORTER SUBUNIT MNHG2-RELATED"/>
    <property type="match status" value="1"/>
</dbReference>
<feature type="transmembrane region" description="Helical" evidence="1">
    <location>
        <begin position="6"/>
        <end position="25"/>
    </location>
</feature>
<dbReference type="RefSeq" id="WP_156275497.1">
    <property type="nucleotide sequence ID" value="NZ_BAABGI010000001.1"/>
</dbReference>
<dbReference type="NCBIfam" id="TIGR01300">
    <property type="entry name" value="CPA3_mnhG_phaG"/>
    <property type="match status" value="1"/>
</dbReference>
<feature type="transmembrane region" description="Helical" evidence="1">
    <location>
        <begin position="63"/>
        <end position="83"/>
    </location>
</feature>
<gene>
    <name evidence="2" type="ORF">FLP08_07415</name>
</gene>
<dbReference type="NCBIfam" id="NF009314">
    <property type="entry name" value="PRK12674.1-2"/>
    <property type="match status" value="1"/>
</dbReference>
<dbReference type="InterPro" id="IPR005133">
    <property type="entry name" value="PhaG_MnhG_YufB"/>
</dbReference>
<protein>
    <submittedName>
        <fullName evidence="2">Monovalent cation/H(+) antiporter subunit G</fullName>
    </submittedName>
</protein>